<evidence type="ECO:0000313" key="5">
    <source>
        <dbReference type="Proteomes" id="UP000494165"/>
    </source>
</evidence>
<feature type="chain" id="PRO_5035901302" description="GH18 domain-containing protein" evidence="2">
    <location>
        <begin position="20"/>
        <end position="506"/>
    </location>
</feature>
<dbReference type="PROSITE" id="PS51910">
    <property type="entry name" value="GH18_2"/>
    <property type="match status" value="1"/>
</dbReference>
<reference evidence="4 5" key="1">
    <citation type="submission" date="2020-04" db="EMBL/GenBank/DDBJ databases">
        <authorList>
            <person name="Alioto T."/>
            <person name="Alioto T."/>
            <person name="Gomez Garrido J."/>
        </authorList>
    </citation>
    <scope>NUCLEOTIDE SEQUENCE [LARGE SCALE GENOMIC DNA]</scope>
</reference>
<dbReference type="AlphaFoldDB" id="A0A8S1CYW5"/>
<accession>A0A8S1CYW5</accession>
<organism evidence="4 5">
    <name type="scientific">Cloeon dipterum</name>
    <dbReference type="NCBI Taxonomy" id="197152"/>
    <lineage>
        <taxon>Eukaryota</taxon>
        <taxon>Metazoa</taxon>
        <taxon>Ecdysozoa</taxon>
        <taxon>Arthropoda</taxon>
        <taxon>Hexapoda</taxon>
        <taxon>Insecta</taxon>
        <taxon>Pterygota</taxon>
        <taxon>Palaeoptera</taxon>
        <taxon>Ephemeroptera</taxon>
        <taxon>Pisciforma</taxon>
        <taxon>Baetidae</taxon>
        <taxon>Cloeon</taxon>
    </lineage>
</organism>
<dbReference type="InterPro" id="IPR050314">
    <property type="entry name" value="Glycosyl_Hydrlase_18"/>
</dbReference>
<dbReference type="SUPFAM" id="SSF51445">
    <property type="entry name" value="(Trans)glycosidases"/>
    <property type="match status" value="1"/>
</dbReference>
<dbReference type="SMART" id="SM00636">
    <property type="entry name" value="Glyco_18"/>
    <property type="match status" value="1"/>
</dbReference>
<dbReference type="Gene3D" id="3.10.50.10">
    <property type="match status" value="1"/>
</dbReference>
<dbReference type="InterPro" id="IPR011583">
    <property type="entry name" value="Chitinase_II/V-like_cat"/>
</dbReference>
<dbReference type="Gene3D" id="3.20.20.80">
    <property type="entry name" value="Glycosidases"/>
    <property type="match status" value="1"/>
</dbReference>
<dbReference type="InterPro" id="IPR001223">
    <property type="entry name" value="Glyco_hydro18_cat"/>
</dbReference>
<comment type="caution">
    <text evidence="4">The sequence shown here is derived from an EMBL/GenBank/DDBJ whole genome shotgun (WGS) entry which is preliminary data.</text>
</comment>
<dbReference type="GO" id="GO:0006032">
    <property type="term" value="P:chitin catabolic process"/>
    <property type="evidence" value="ECO:0007669"/>
    <property type="project" value="TreeGrafter"/>
</dbReference>
<protein>
    <recommendedName>
        <fullName evidence="3">GH18 domain-containing protein</fullName>
    </recommendedName>
</protein>
<feature type="signal peptide" evidence="2">
    <location>
        <begin position="1"/>
        <end position="19"/>
    </location>
</feature>
<dbReference type="OrthoDB" id="76388at2759"/>
<evidence type="ECO:0000259" key="3">
    <source>
        <dbReference type="PROSITE" id="PS51910"/>
    </source>
</evidence>
<dbReference type="InterPro" id="IPR029070">
    <property type="entry name" value="Chitinase_insertion_sf"/>
</dbReference>
<feature type="region of interest" description="Disordered" evidence="1">
    <location>
        <begin position="24"/>
        <end position="54"/>
    </location>
</feature>
<dbReference type="PANTHER" id="PTHR11177">
    <property type="entry name" value="CHITINASE"/>
    <property type="match status" value="1"/>
</dbReference>
<keyword evidence="5" id="KW-1185">Reference proteome</keyword>
<sequence length="506" mass="56665">MKICFLLPISLLLCLQVAAEAGIDDEEEDEKSPDTAPGKATDKQKPLMRVTSEAPIRRKSNVTVRVTTDAPDCPFRDGGVRYKRHNINHCFAECLGLFKDTANEDSCKFNPETWNAADQYCSNKFKPNQRSNKKVFCNFDTVSLDGARVAGIKGSASKWIVDSNFCTHILLYPLVKYDEARKKAVFMDEFFNTLRTHIKTFQSARLKVLLTIGNFWDSAKDMPLTISPRLFSAIARSDDQRNSFVVDVVSIVKNYNLDGVNIRWIFPGSPFAVSEGFLADKSNYVTLMSNFTSLLKPGGLLLTTECSGNKAIISRGLDIPKVAEAVDYLFVYATDYGGTRFSFTSLSTPNKEVRQSLEVFKNQINDNNQIILSIKPDVEVFDLLKSNKLAKIGVPTVTDKREQIAWNKFLYRVLVTEKGKWEITKSNNEALQSFACDGTKWASYDDMFSIQQRMEIVRSFGLGGVHVVAVFNDDISNDIGCGPTPVLRSINEIVRGFNECVLPSCP</sequence>
<gene>
    <name evidence="4" type="ORF">CLODIP_2_CD03652</name>
</gene>
<dbReference type="GO" id="GO:0004568">
    <property type="term" value="F:chitinase activity"/>
    <property type="evidence" value="ECO:0007669"/>
    <property type="project" value="TreeGrafter"/>
</dbReference>
<name>A0A8S1CYW5_9INSE</name>
<feature type="domain" description="GH18" evidence="3">
    <location>
        <begin position="133"/>
        <end position="497"/>
    </location>
</feature>
<proteinExistence type="predicted"/>
<dbReference type="Proteomes" id="UP000494165">
    <property type="component" value="Unassembled WGS sequence"/>
</dbReference>
<dbReference type="InterPro" id="IPR017853">
    <property type="entry name" value="GH"/>
</dbReference>
<evidence type="ECO:0000256" key="1">
    <source>
        <dbReference type="SAM" id="MobiDB-lite"/>
    </source>
</evidence>
<dbReference type="GO" id="GO:0005975">
    <property type="term" value="P:carbohydrate metabolic process"/>
    <property type="evidence" value="ECO:0007669"/>
    <property type="project" value="InterPro"/>
</dbReference>
<keyword evidence="2" id="KW-0732">Signal</keyword>
<dbReference type="PANTHER" id="PTHR11177:SF360">
    <property type="entry name" value="CHITINASE 4-RELATED"/>
    <property type="match status" value="1"/>
</dbReference>
<dbReference type="GO" id="GO:0008061">
    <property type="term" value="F:chitin binding"/>
    <property type="evidence" value="ECO:0007669"/>
    <property type="project" value="InterPro"/>
</dbReference>
<dbReference type="GO" id="GO:0005576">
    <property type="term" value="C:extracellular region"/>
    <property type="evidence" value="ECO:0007669"/>
    <property type="project" value="TreeGrafter"/>
</dbReference>
<dbReference type="Pfam" id="PF00704">
    <property type="entry name" value="Glyco_hydro_18"/>
    <property type="match status" value="1"/>
</dbReference>
<evidence type="ECO:0000256" key="2">
    <source>
        <dbReference type="SAM" id="SignalP"/>
    </source>
</evidence>
<dbReference type="EMBL" id="CADEPI010000083">
    <property type="protein sequence ID" value="CAB3373269.1"/>
    <property type="molecule type" value="Genomic_DNA"/>
</dbReference>
<evidence type="ECO:0000313" key="4">
    <source>
        <dbReference type="EMBL" id="CAB3373269.1"/>
    </source>
</evidence>